<sequence>MSEFEEEIKEILNQSDINTISAKKVRTKLEERHGISLKERKGEIDKLILQCFDALQEVEEEPPTPQKRVNETNSAEDSLSEVEDTPKKKPRKNAAKTPTKKRSKKEEKGEKEKKPRASNPNSGFNKPYLLSPLLSEIVGAQELPRPEVTKRIWQYIKERDLQDPEDKRYIACDDKLKETFGTDRVHMFTMNKLLSQHLTDKGSAVPPKEEEAPAI</sequence>
<feature type="domain" description="DEK-C" evidence="3">
    <location>
        <begin position="1"/>
        <end position="53"/>
    </location>
</feature>
<feature type="compositionally biased region" description="Basic residues" evidence="1">
    <location>
        <begin position="88"/>
        <end position="103"/>
    </location>
</feature>
<dbReference type="Proteomes" id="UP001479436">
    <property type="component" value="Unassembled WGS sequence"/>
</dbReference>
<evidence type="ECO:0000313" key="5">
    <source>
        <dbReference type="Proteomes" id="UP001479436"/>
    </source>
</evidence>
<evidence type="ECO:0000259" key="2">
    <source>
        <dbReference type="PROSITE" id="PS51925"/>
    </source>
</evidence>
<dbReference type="InterPro" id="IPR014876">
    <property type="entry name" value="DEK_C"/>
</dbReference>
<feature type="region of interest" description="Disordered" evidence="1">
    <location>
        <begin position="56"/>
        <end position="128"/>
    </location>
</feature>
<dbReference type="Pfam" id="PF02201">
    <property type="entry name" value="SWIB"/>
    <property type="match status" value="1"/>
</dbReference>
<accession>A0ABR2W7H5</accession>
<evidence type="ECO:0000259" key="3">
    <source>
        <dbReference type="PROSITE" id="PS51998"/>
    </source>
</evidence>
<reference evidence="4 5" key="1">
    <citation type="submission" date="2023-04" db="EMBL/GenBank/DDBJ databases">
        <title>Genome of Basidiobolus ranarum AG-B5.</title>
        <authorList>
            <person name="Stajich J.E."/>
            <person name="Carter-House D."/>
            <person name="Gryganskyi A."/>
        </authorList>
    </citation>
    <scope>NUCLEOTIDE SEQUENCE [LARGE SCALE GENOMIC DNA]</scope>
    <source>
        <strain evidence="4 5">AG-B5</strain>
    </source>
</reference>
<dbReference type="PANTHER" id="PTHR13844">
    <property type="entry name" value="SWI/SNF-RELATED MATRIX-ASSOCIATED ACTIN-DEPENDENT REGULATOR OF CHROMATIN SUBFAMILY D"/>
    <property type="match status" value="1"/>
</dbReference>
<comment type="caution">
    <text evidence="4">The sequence shown here is derived from an EMBL/GenBank/DDBJ whole genome shotgun (WGS) entry which is preliminary data.</text>
</comment>
<dbReference type="Gene3D" id="1.10.245.10">
    <property type="entry name" value="SWIB/MDM2 domain"/>
    <property type="match status" value="1"/>
</dbReference>
<dbReference type="Gene3D" id="1.10.10.60">
    <property type="entry name" value="Homeodomain-like"/>
    <property type="match status" value="1"/>
</dbReference>
<evidence type="ECO:0000256" key="1">
    <source>
        <dbReference type="SAM" id="MobiDB-lite"/>
    </source>
</evidence>
<dbReference type="Pfam" id="PF08766">
    <property type="entry name" value="DEK_C"/>
    <property type="match status" value="1"/>
</dbReference>
<keyword evidence="5" id="KW-1185">Reference proteome</keyword>
<feature type="domain" description="DM2" evidence="2">
    <location>
        <begin position="123"/>
        <end position="200"/>
    </location>
</feature>
<dbReference type="SMART" id="SM00151">
    <property type="entry name" value="SWIB"/>
    <property type="match status" value="1"/>
</dbReference>
<dbReference type="CDD" id="cd10567">
    <property type="entry name" value="SWIB-MDM2_like"/>
    <property type="match status" value="1"/>
</dbReference>
<name>A0ABR2W7H5_9FUNG</name>
<dbReference type="InterPro" id="IPR003121">
    <property type="entry name" value="SWIB_MDM2_domain"/>
</dbReference>
<feature type="compositionally biased region" description="Basic and acidic residues" evidence="1">
    <location>
        <begin position="104"/>
        <end position="115"/>
    </location>
</feature>
<proteinExistence type="predicted"/>
<organism evidence="4 5">
    <name type="scientific">Basidiobolus ranarum</name>
    <dbReference type="NCBI Taxonomy" id="34480"/>
    <lineage>
        <taxon>Eukaryota</taxon>
        <taxon>Fungi</taxon>
        <taxon>Fungi incertae sedis</taxon>
        <taxon>Zoopagomycota</taxon>
        <taxon>Entomophthoromycotina</taxon>
        <taxon>Basidiobolomycetes</taxon>
        <taxon>Basidiobolales</taxon>
        <taxon>Basidiobolaceae</taxon>
        <taxon>Basidiobolus</taxon>
    </lineage>
</organism>
<dbReference type="InterPro" id="IPR019835">
    <property type="entry name" value="SWIB_domain"/>
</dbReference>
<protein>
    <recommendedName>
        <fullName evidence="6">DM2 domain-containing protein</fullName>
    </recommendedName>
</protein>
<dbReference type="PROSITE" id="PS51998">
    <property type="entry name" value="DEK_C"/>
    <property type="match status" value="1"/>
</dbReference>
<dbReference type="SUPFAM" id="SSF47592">
    <property type="entry name" value="SWIB/MDM2 domain"/>
    <property type="match status" value="1"/>
</dbReference>
<gene>
    <name evidence="4" type="ORF">K7432_003194</name>
</gene>
<evidence type="ECO:0000313" key="4">
    <source>
        <dbReference type="EMBL" id="KAK9721727.1"/>
    </source>
</evidence>
<dbReference type="EMBL" id="JASJQH010006970">
    <property type="protein sequence ID" value="KAK9721727.1"/>
    <property type="molecule type" value="Genomic_DNA"/>
</dbReference>
<dbReference type="SUPFAM" id="SSF109715">
    <property type="entry name" value="DEK C-terminal domain"/>
    <property type="match status" value="1"/>
</dbReference>
<evidence type="ECO:0008006" key="6">
    <source>
        <dbReference type="Google" id="ProtNLM"/>
    </source>
</evidence>
<dbReference type="InterPro" id="IPR036885">
    <property type="entry name" value="SWIB_MDM2_dom_sf"/>
</dbReference>
<dbReference type="PROSITE" id="PS51925">
    <property type="entry name" value="SWIB_MDM2"/>
    <property type="match status" value="1"/>
</dbReference>